<dbReference type="KEGG" id="gji:H1R19_05440"/>
<dbReference type="PANTHER" id="PTHR43685:SF2">
    <property type="entry name" value="GLYCOSYLTRANSFERASE 2-LIKE DOMAIN-CONTAINING PROTEIN"/>
    <property type="match status" value="1"/>
</dbReference>
<accession>A0A7D7LZH0</accession>
<name>A0A7D7LZH0_9ACTN</name>
<dbReference type="InterPro" id="IPR001173">
    <property type="entry name" value="Glyco_trans_2-like"/>
</dbReference>
<evidence type="ECO:0000259" key="1">
    <source>
        <dbReference type="Pfam" id="PF00535"/>
    </source>
</evidence>
<sequence length="274" mass="30353">MPQLLDTVTFSILVPSFNPGRYFEHAIRSALHQMGAGDEIIVQDACSTDGTQDVLAALVNEDPRITAVIEEDGGQSDALNRALARATGQWVIWLNADDILLDGALPAVRAALRENTDAWVLTGDHQLLRADGDVAGTLRGRPIETRTLLRRSTCASFSGSVILRRDFLTELGGFETELHCTMDYSLQFRIAEAVPRQSAIPVPIGALRFHDASKSANLWRTFLSESFRLRMRYAGSVTERALGVFGTAEQALSFLVFRIRLTPTYRRLRGVLHR</sequence>
<dbReference type="GO" id="GO:0016740">
    <property type="term" value="F:transferase activity"/>
    <property type="evidence" value="ECO:0007669"/>
    <property type="project" value="UniProtKB-KW"/>
</dbReference>
<keyword evidence="2" id="KW-0808">Transferase</keyword>
<protein>
    <submittedName>
        <fullName evidence="2">Glycosyltransferase</fullName>
    </submittedName>
</protein>
<evidence type="ECO:0000313" key="2">
    <source>
        <dbReference type="EMBL" id="QMT02594.1"/>
    </source>
</evidence>
<proteinExistence type="predicted"/>
<dbReference type="Gene3D" id="3.90.550.10">
    <property type="entry name" value="Spore Coat Polysaccharide Biosynthesis Protein SpsA, Chain A"/>
    <property type="match status" value="1"/>
</dbReference>
<dbReference type="Proteomes" id="UP000515663">
    <property type="component" value="Chromosome"/>
</dbReference>
<dbReference type="InterPro" id="IPR029044">
    <property type="entry name" value="Nucleotide-diphossugar_trans"/>
</dbReference>
<keyword evidence="3" id="KW-1185">Reference proteome</keyword>
<dbReference type="SUPFAM" id="SSF53448">
    <property type="entry name" value="Nucleotide-diphospho-sugar transferases"/>
    <property type="match status" value="1"/>
</dbReference>
<gene>
    <name evidence="2" type="ORF">H1R19_05440</name>
</gene>
<dbReference type="AlphaFoldDB" id="A0A7D7LZH0"/>
<dbReference type="RefSeq" id="WP_219850776.1">
    <property type="nucleotide sequence ID" value="NZ_CP059491.1"/>
</dbReference>
<reference evidence="3" key="1">
    <citation type="submission" date="2020-07" db="EMBL/GenBank/DDBJ databases">
        <title>novel species isolated from the respiratory tract of Marmot.</title>
        <authorList>
            <person name="Zhang G."/>
        </authorList>
    </citation>
    <scope>NUCLEOTIDE SEQUENCE [LARGE SCALE GENOMIC DNA]</scope>
    <source>
        <strain evidence="3">686</strain>
    </source>
</reference>
<dbReference type="PANTHER" id="PTHR43685">
    <property type="entry name" value="GLYCOSYLTRANSFERASE"/>
    <property type="match status" value="1"/>
</dbReference>
<organism evidence="2 3">
    <name type="scientific">Gordonia jinghuaiqii</name>
    <dbReference type="NCBI Taxonomy" id="2758710"/>
    <lineage>
        <taxon>Bacteria</taxon>
        <taxon>Bacillati</taxon>
        <taxon>Actinomycetota</taxon>
        <taxon>Actinomycetes</taxon>
        <taxon>Mycobacteriales</taxon>
        <taxon>Gordoniaceae</taxon>
        <taxon>Gordonia</taxon>
    </lineage>
</organism>
<dbReference type="EMBL" id="CP059491">
    <property type="protein sequence ID" value="QMT02594.1"/>
    <property type="molecule type" value="Genomic_DNA"/>
</dbReference>
<dbReference type="Pfam" id="PF00535">
    <property type="entry name" value="Glycos_transf_2"/>
    <property type="match status" value="1"/>
</dbReference>
<feature type="domain" description="Glycosyltransferase 2-like" evidence="1">
    <location>
        <begin position="11"/>
        <end position="121"/>
    </location>
</feature>
<evidence type="ECO:0000313" key="3">
    <source>
        <dbReference type="Proteomes" id="UP000515663"/>
    </source>
</evidence>
<dbReference type="InterPro" id="IPR050834">
    <property type="entry name" value="Glycosyltransf_2"/>
</dbReference>